<evidence type="ECO:0000256" key="2">
    <source>
        <dbReference type="ARBA" id="ARBA00022723"/>
    </source>
</evidence>
<dbReference type="GO" id="GO:0046872">
    <property type="term" value="F:metal ion binding"/>
    <property type="evidence" value="ECO:0007669"/>
    <property type="project" value="UniProtKB-KW"/>
</dbReference>
<dbReference type="NCBIfam" id="TIGR00010">
    <property type="entry name" value="YchF/TatD family DNA exonuclease"/>
    <property type="match status" value="1"/>
</dbReference>
<sequence>MGYEMGKKKNKKPRELPEALGLPTGGVETHAHLDMEPFAEDLDAVLDRAEACGVARIGQVFLGPEAYEKGRGLFESRPGVFFLLGVHPHDAKGWTDETLSAMRAAFASDSRLKAVGEAGLDYYYDYSPRDVQRRVFAAQLQLACEVDRPMVVHSRDALDETFEVLEAEGFKDRPLLWHCFGGDTAFARRVLDNGWMISIPGAVTWKKMDELREAVEMIPMDRLVLETDCPFLAPDPWRGKRNEPAFIGFTARAVAEAKGLPLEEIWRVTAENATRFFRLDEE</sequence>
<dbReference type="InterPro" id="IPR015991">
    <property type="entry name" value="TatD/YcfH-like"/>
</dbReference>
<dbReference type="FunFam" id="3.20.20.140:FF:000005">
    <property type="entry name" value="TatD family hydrolase"/>
    <property type="match status" value="1"/>
</dbReference>
<dbReference type="Gene3D" id="3.20.20.140">
    <property type="entry name" value="Metal-dependent hydrolases"/>
    <property type="match status" value="1"/>
</dbReference>
<dbReference type="GO" id="GO:0004536">
    <property type="term" value="F:DNA nuclease activity"/>
    <property type="evidence" value="ECO:0007669"/>
    <property type="project" value="InterPro"/>
</dbReference>
<name>A0A2Z6AZX3_9BACT</name>
<reference evidence="6 7" key="1">
    <citation type="journal article" date="2018" name="Sci. Adv.">
        <title>Multi-heme cytochromes provide a pathway for survival in energy-limited environments.</title>
        <authorList>
            <person name="Deng X."/>
            <person name="Dohmae N."/>
            <person name="Nealson K.H."/>
            <person name="Hashimoto K."/>
            <person name="Okamoto A."/>
        </authorList>
    </citation>
    <scope>NUCLEOTIDE SEQUENCE [LARGE SCALE GENOMIC DNA]</scope>
    <source>
        <strain evidence="6 7">IS5</strain>
    </source>
</reference>
<dbReference type="GO" id="GO:0005829">
    <property type="term" value="C:cytosol"/>
    <property type="evidence" value="ECO:0007669"/>
    <property type="project" value="TreeGrafter"/>
</dbReference>
<gene>
    <name evidence="6" type="ORF">DFE_2076</name>
</gene>
<dbReference type="PANTHER" id="PTHR46124:SF2">
    <property type="entry name" value="D-AMINOACYL-TRNA DEACYLASE"/>
    <property type="match status" value="1"/>
</dbReference>
<dbReference type="EMBL" id="AP017378">
    <property type="protein sequence ID" value="BBD08802.1"/>
    <property type="molecule type" value="Genomic_DNA"/>
</dbReference>
<dbReference type="PANTHER" id="PTHR46124">
    <property type="entry name" value="D-AMINOACYL-TRNA DEACYLASE"/>
    <property type="match status" value="1"/>
</dbReference>
<feature type="binding site" evidence="4">
    <location>
        <position position="178"/>
    </location>
    <ligand>
        <name>a divalent metal cation</name>
        <dbReference type="ChEBI" id="CHEBI:60240"/>
        <label>2</label>
    </ligand>
</feature>
<dbReference type="InterPro" id="IPR018228">
    <property type="entry name" value="DNase_TatD-rel_CS"/>
</dbReference>
<feature type="binding site" evidence="4">
    <location>
        <position position="117"/>
    </location>
    <ligand>
        <name>a divalent metal cation</name>
        <dbReference type="ChEBI" id="CHEBI:60240"/>
        <label>1</label>
    </ligand>
</feature>
<evidence type="ECO:0000256" key="3">
    <source>
        <dbReference type="ARBA" id="ARBA00022801"/>
    </source>
</evidence>
<dbReference type="PROSITE" id="PS01090">
    <property type="entry name" value="TATD_2"/>
    <property type="match status" value="1"/>
</dbReference>
<feature type="region of interest" description="Disordered" evidence="5">
    <location>
        <begin position="1"/>
        <end position="22"/>
    </location>
</feature>
<feature type="binding site" evidence="4">
    <location>
        <position position="30"/>
    </location>
    <ligand>
        <name>a divalent metal cation</name>
        <dbReference type="ChEBI" id="CHEBI:60240"/>
        <label>1</label>
    </ligand>
</feature>
<evidence type="ECO:0000256" key="5">
    <source>
        <dbReference type="SAM" id="MobiDB-lite"/>
    </source>
</evidence>
<dbReference type="AlphaFoldDB" id="A0A2Z6AZX3"/>
<dbReference type="PROSITE" id="PS01091">
    <property type="entry name" value="TATD_3"/>
    <property type="match status" value="1"/>
</dbReference>
<feature type="binding site" evidence="4">
    <location>
        <position position="228"/>
    </location>
    <ligand>
        <name>a divalent metal cation</name>
        <dbReference type="ChEBI" id="CHEBI:60240"/>
        <label>1</label>
    </ligand>
</feature>
<dbReference type="KEGG" id="dfl:DFE_2076"/>
<dbReference type="Pfam" id="PF01026">
    <property type="entry name" value="TatD_DNase"/>
    <property type="match status" value="1"/>
</dbReference>
<dbReference type="CDD" id="cd01310">
    <property type="entry name" value="TatD_DNAse"/>
    <property type="match status" value="1"/>
</dbReference>
<dbReference type="Proteomes" id="UP000269883">
    <property type="component" value="Chromosome"/>
</dbReference>
<dbReference type="GO" id="GO:0016788">
    <property type="term" value="F:hydrolase activity, acting on ester bonds"/>
    <property type="evidence" value="ECO:0007669"/>
    <property type="project" value="InterPro"/>
</dbReference>
<evidence type="ECO:0000256" key="4">
    <source>
        <dbReference type="PIRSR" id="PIRSR005902-1"/>
    </source>
</evidence>
<dbReference type="PIRSF" id="PIRSF005902">
    <property type="entry name" value="DNase_TatD"/>
    <property type="match status" value="1"/>
</dbReference>
<keyword evidence="2 4" id="KW-0479">Metal-binding</keyword>
<dbReference type="InterPro" id="IPR032466">
    <property type="entry name" value="Metal_Hydrolase"/>
</dbReference>
<comment type="similarity">
    <text evidence="1">Belongs to the metallo-dependent hydrolases superfamily. TatD-type hydrolase family.</text>
</comment>
<evidence type="ECO:0000313" key="7">
    <source>
        <dbReference type="Proteomes" id="UP000269883"/>
    </source>
</evidence>
<proteinExistence type="inferred from homology"/>
<dbReference type="SUPFAM" id="SSF51556">
    <property type="entry name" value="Metallo-dependent hydrolases"/>
    <property type="match status" value="1"/>
</dbReference>
<evidence type="ECO:0000256" key="1">
    <source>
        <dbReference type="ARBA" id="ARBA00009275"/>
    </source>
</evidence>
<feature type="binding site" evidence="4">
    <location>
        <position position="32"/>
    </location>
    <ligand>
        <name>a divalent metal cation</name>
        <dbReference type="ChEBI" id="CHEBI:60240"/>
        <label>1</label>
    </ligand>
</feature>
<keyword evidence="3 6" id="KW-0378">Hydrolase</keyword>
<evidence type="ECO:0000313" key="6">
    <source>
        <dbReference type="EMBL" id="BBD08802.1"/>
    </source>
</evidence>
<protein>
    <submittedName>
        <fullName evidence="6">Hydrolase, TatD family</fullName>
    </submittedName>
</protein>
<dbReference type="InterPro" id="IPR001130">
    <property type="entry name" value="TatD-like"/>
</dbReference>
<organism evidence="6 7">
    <name type="scientific">Desulfovibrio ferrophilus</name>
    <dbReference type="NCBI Taxonomy" id="241368"/>
    <lineage>
        <taxon>Bacteria</taxon>
        <taxon>Pseudomonadati</taxon>
        <taxon>Thermodesulfobacteriota</taxon>
        <taxon>Desulfovibrionia</taxon>
        <taxon>Desulfovibrionales</taxon>
        <taxon>Desulfovibrionaceae</taxon>
        <taxon>Desulfovibrio</taxon>
    </lineage>
</organism>
<accession>A0A2Z6AZX3</accession>
<feature type="binding site" evidence="4">
    <location>
        <position position="153"/>
    </location>
    <ligand>
        <name>a divalent metal cation</name>
        <dbReference type="ChEBI" id="CHEBI:60240"/>
        <label>2</label>
    </ligand>
</feature>
<keyword evidence="7" id="KW-1185">Reference proteome</keyword>